<dbReference type="PROSITE" id="PS01081">
    <property type="entry name" value="HTH_TETR_1"/>
    <property type="match status" value="1"/>
</dbReference>
<accession>A0ABU4RVH3</accession>
<keyword evidence="3" id="KW-0804">Transcription</keyword>
<dbReference type="PANTHER" id="PTHR47506">
    <property type="entry name" value="TRANSCRIPTIONAL REGULATORY PROTEIN"/>
    <property type="match status" value="1"/>
</dbReference>
<dbReference type="InterPro" id="IPR023772">
    <property type="entry name" value="DNA-bd_HTH_TetR-type_CS"/>
</dbReference>
<name>A0ABU4RVH3_9GAMM</name>
<dbReference type="SUPFAM" id="SSF48498">
    <property type="entry name" value="Tetracyclin repressor-like, C-terminal domain"/>
    <property type="match status" value="1"/>
</dbReference>
<evidence type="ECO:0000256" key="1">
    <source>
        <dbReference type="ARBA" id="ARBA00023015"/>
    </source>
</evidence>
<dbReference type="InterPro" id="IPR001647">
    <property type="entry name" value="HTH_TetR"/>
</dbReference>
<evidence type="ECO:0000256" key="3">
    <source>
        <dbReference type="ARBA" id="ARBA00023163"/>
    </source>
</evidence>
<comment type="caution">
    <text evidence="6">The sequence shown here is derived from an EMBL/GenBank/DDBJ whole genome shotgun (WGS) entry which is preliminary data.</text>
</comment>
<keyword evidence="7" id="KW-1185">Reference proteome</keyword>
<organism evidence="6 7">
    <name type="scientific">Gilvimarinus gilvus</name>
    <dbReference type="NCBI Taxonomy" id="3058038"/>
    <lineage>
        <taxon>Bacteria</taxon>
        <taxon>Pseudomonadati</taxon>
        <taxon>Pseudomonadota</taxon>
        <taxon>Gammaproteobacteria</taxon>
        <taxon>Cellvibrionales</taxon>
        <taxon>Cellvibrionaceae</taxon>
        <taxon>Gilvimarinus</taxon>
    </lineage>
</organism>
<gene>
    <name evidence="6" type="ORF">SCD92_02795</name>
</gene>
<sequence>MAWQKEHKQQSRQNIVEAAASLFTELGFDHVSIDDVMLAAGLTRGAFYAHFNSKSELYAEAISHAARCARDRVMHGLQEGPSVADIATRYLMLSHAEGKTTRCPLAFLTSDIHQRDEQVRDAYTQVLKGFIAAVRATSAKGDPDKEIRNAVLMIGGLALARAINEPELQERVLQACRDGVF</sequence>
<evidence type="ECO:0000313" key="7">
    <source>
        <dbReference type="Proteomes" id="UP001273505"/>
    </source>
</evidence>
<dbReference type="Gene3D" id="1.10.10.60">
    <property type="entry name" value="Homeodomain-like"/>
    <property type="match status" value="1"/>
</dbReference>
<evidence type="ECO:0000256" key="2">
    <source>
        <dbReference type="ARBA" id="ARBA00023125"/>
    </source>
</evidence>
<keyword evidence="1" id="KW-0805">Transcription regulation</keyword>
<dbReference type="Pfam" id="PF00440">
    <property type="entry name" value="TetR_N"/>
    <property type="match status" value="1"/>
</dbReference>
<dbReference type="InterPro" id="IPR036271">
    <property type="entry name" value="Tet_transcr_reg_TetR-rel_C_sf"/>
</dbReference>
<proteinExistence type="predicted"/>
<dbReference type="Gene3D" id="1.10.357.10">
    <property type="entry name" value="Tetracycline Repressor, domain 2"/>
    <property type="match status" value="1"/>
</dbReference>
<dbReference type="PRINTS" id="PR00455">
    <property type="entry name" value="HTHTETR"/>
</dbReference>
<evidence type="ECO:0000256" key="4">
    <source>
        <dbReference type="PROSITE-ProRule" id="PRU00335"/>
    </source>
</evidence>
<protein>
    <submittedName>
        <fullName evidence="6">TetR/AcrR family transcriptional regulator</fullName>
    </submittedName>
</protein>
<dbReference type="InterPro" id="IPR009057">
    <property type="entry name" value="Homeodomain-like_sf"/>
</dbReference>
<evidence type="ECO:0000313" key="6">
    <source>
        <dbReference type="EMBL" id="MDX6848271.1"/>
    </source>
</evidence>
<dbReference type="PROSITE" id="PS50977">
    <property type="entry name" value="HTH_TETR_2"/>
    <property type="match status" value="1"/>
</dbReference>
<reference evidence="6 7" key="1">
    <citation type="submission" date="2023-11" db="EMBL/GenBank/DDBJ databases">
        <title>Gilvimarinus fulvus sp. nov., isolated from the surface of Kelp.</title>
        <authorList>
            <person name="Sun Y.Y."/>
            <person name="Gong Y."/>
            <person name="Du Z.J."/>
        </authorList>
    </citation>
    <scope>NUCLEOTIDE SEQUENCE [LARGE SCALE GENOMIC DNA]</scope>
    <source>
        <strain evidence="6 7">SDUM040013</strain>
    </source>
</reference>
<keyword evidence="2 4" id="KW-0238">DNA-binding</keyword>
<dbReference type="PANTHER" id="PTHR47506:SF7">
    <property type="entry name" value="TRANSCRIPTIONAL REGULATORY PROTEIN"/>
    <property type="match status" value="1"/>
</dbReference>
<evidence type="ECO:0000259" key="5">
    <source>
        <dbReference type="PROSITE" id="PS50977"/>
    </source>
</evidence>
<dbReference type="RefSeq" id="WP_302722987.1">
    <property type="nucleotide sequence ID" value="NZ_JAULRU010000577.1"/>
</dbReference>
<dbReference type="Proteomes" id="UP001273505">
    <property type="component" value="Unassembled WGS sequence"/>
</dbReference>
<feature type="domain" description="HTH tetR-type" evidence="5">
    <location>
        <begin position="9"/>
        <end position="69"/>
    </location>
</feature>
<feature type="DNA-binding region" description="H-T-H motif" evidence="4">
    <location>
        <begin position="32"/>
        <end position="51"/>
    </location>
</feature>
<dbReference type="SUPFAM" id="SSF46689">
    <property type="entry name" value="Homeodomain-like"/>
    <property type="match status" value="1"/>
</dbReference>
<dbReference type="EMBL" id="JAXAFO010000003">
    <property type="protein sequence ID" value="MDX6848271.1"/>
    <property type="molecule type" value="Genomic_DNA"/>
</dbReference>